<evidence type="ECO:0000259" key="5">
    <source>
        <dbReference type="Pfam" id="PF00890"/>
    </source>
</evidence>
<dbReference type="Proteomes" id="UP000257706">
    <property type="component" value="Unassembled WGS sequence"/>
</dbReference>
<dbReference type="SUPFAM" id="SSF51905">
    <property type="entry name" value="FAD/NAD(P)-binding domain"/>
    <property type="match status" value="1"/>
</dbReference>
<dbReference type="PANTHER" id="PTHR43400">
    <property type="entry name" value="FUMARATE REDUCTASE"/>
    <property type="match status" value="1"/>
</dbReference>
<protein>
    <submittedName>
        <fullName evidence="6">Fumarate reductase/succinate dehydrogenase flavoprotein</fullName>
    </submittedName>
</protein>
<dbReference type="AlphaFoldDB" id="A0A3B9IVQ6"/>
<dbReference type="InterPro" id="IPR050315">
    <property type="entry name" value="FAD-oxidoreductase_2"/>
</dbReference>
<evidence type="ECO:0000256" key="4">
    <source>
        <dbReference type="ARBA" id="ARBA00023002"/>
    </source>
</evidence>
<evidence type="ECO:0000256" key="1">
    <source>
        <dbReference type="ARBA" id="ARBA00001974"/>
    </source>
</evidence>
<reference evidence="6 7" key="1">
    <citation type="journal article" date="2018" name="Nat. Biotechnol.">
        <title>A standardized bacterial taxonomy based on genome phylogeny substantially revises the tree of life.</title>
        <authorList>
            <person name="Parks D.H."/>
            <person name="Chuvochina M."/>
            <person name="Waite D.W."/>
            <person name="Rinke C."/>
            <person name="Skarshewski A."/>
            <person name="Chaumeil P.A."/>
            <person name="Hugenholtz P."/>
        </authorList>
    </citation>
    <scope>NUCLEOTIDE SEQUENCE [LARGE SCALE GENOMIC DNA]</scope>
    <source>
        <strain evidence="6">UBA8739</strain>
    </source>
</reference>
<keyword evidence="4" id="KW-0560">Oxidoreductase</keyword>
<gene>
    <name evidence="6" type="ORF">DCK97_28850</name>
</gene>
<dbReference type="EMBL" id="DMAI01000479">
    <property type="protein sequence ID" value="HAE51427.1"/>
    <property type="molecule type" value="Genomic_DNA"/>
</dbReference>
<evidence type="ECO:0000256" key="3">
    <source>
        <dbReference type="ARBA" id="ARBA00022827"/>
    </source>
</evidence>
<dbReference type="Pfam" id="PF00890">
    <property type="entry name" value="FAD_binding_2"/>
    <property type="match status" value="1"/>
</dbReference>
<dbReference type="Gene3D" id="3.50.50.60">
    <property type="entry name" value="FAD/NAD(P)-binding domain"/>
    <property type="match status" value="1"/>
</dbReference>
<keyword evidence="3" id="KW-0274">FAD</keyword>
<feature type="domain" description="FAD-dependent oxidoreductase 2 FAD-binding" evidence="5">
    <location>
        <begin position="8"/>
        <end position="434"/>
    </location>
</feature>
<dbReference type="PANTHER" id="PTHR43400:SF10">
    <property type="entry name" value="3-OXOSTEROID 1-DEHYDROGENASE"/>
    <property type="match status" value="1"/>
</dbReference>
<evidence type="ECO:0000313" key="7">
    <source>
        <dbReference type="Proteomes" id="UP000257706"/>
    </source>
</evidence>
<comment type="caution">
    <text evidence="6">The sequence shown here is derived from an EMBL/GenBank/DDBJ whole genome shotgun (WGS) entry which is preliminary data.</text>
</comment>
<dbReference type="InterPro" id="IPR036188">
    <property type="entry name" value="FAD/NAD-bd_sf"/>
</dbReference>
<dbReference type="InterPro" id="IPR027477">
    <property type="entry name" value="Succ_DH/fumarate_Rdtase_cat_sf"/>
</dbReference>
<comment type="cofactor">
    <cofactor evidence="1">
        <name>FAD</name>
        <dbReference type="ChEBI" id="CHEBI:57692"/>
    </cofactor>
</comment>
<dbReference type="SUPFAM" id="SSF56425">
    <property type="entry name" value="Succinate dehydrogenase/fumarate reductase flavoprotein, catalytic domain"/>
    <property type="match status" value="1"/>
</dbReference>
<proteinExistence type="predicted"/>
<keyword evidence="2" id="KW-0285">Flavoprotein</keyword>
<evidence type="ECO:0000313" key="6">
    <source>
        <dbReference type="EMBL" id="HAE51427.1"/>
    </source>
</evidence>
<dbReference type="GO" id="GO:0008202">
    <property type="term" value="P:steroid metabolic process"/>
    <property type="evidence" value="ECO:0007669"/>
    <property type="project" value="UniProtKB-ARBA"/>
</dbReference>
<dbReference type="GO" id="GO:0016491">
    <property type="term" value="F:oxidoreductase activity"/>
    <property type="evidence" value="ECO:0007669"/>
    <property type="project" value="UniProtKB-KW"/>
</dbReference>
<organism evidence="6 7">
    <name type="scientific">Tistrella mobilis</name>
    <dbReference type="NCBI Taxonomy" id="171437"/>
    <lineage>
        <taxon>Bacteria</taxon>
        <taxon>Pseudomonadati</taxon>
        <taxon>Pseudomonadota</taxon>
        <taxon>Alphaproteobacteria</taxon>
        <taxon>Geminicoccales</taxon>
        <taxon>Geminicoccaceae</taxon>
        <taxon>Tistrella</taxon>
    </lineage>
</organism>
<sequence>MEAGTHPVVVVGAGAAGLTAALAARDAGAPVVVLERDAAPAGNTALTLGMLPGAGTRFQRAAGIEDDAELFLADILAKAKGRTDHDLARAITAASGPAVEWLADRHGVAFELLDDILYPGHSRHRYHVPPGRTGTAFMADLLAAVSRAGVQLITRATVEAPETDAAGRVTGVVWRDEAGGRHHTACRALVLASGGYGADPEAVIRHIPEMAGAVHGGHHGSRGDALRWGERLGAALVDLGGYQGHCVADGPDLPVTWAVIIRGGVQVAADGRRFSNEMRGYSEQAHAVAGQAGGVAWTIYDRRCEEPALTFRDYHRVLASGVVAMGDTVEDLARACGLPAGALAETLAEVEAVTRGHAPDRFGRVFDGTPPLQPPFRAVRVRAALFHTQGGLAIDTRAQVLDRAGRPLPGLFAAGGAARGLSGPAAWGYLGGNGLLTAVVPGRFAGTAAAAC</sequence>
<dbReference type="InterPro" id="IPR003953">
    <property type="entry name" value="FAD-dep_OxRdtase_2_FAD-bd"/>
</dbReference>
<evidence type="ECO:0000256" key="2">
    <source>
        <dbReference type="ARBA" id="ARBA00022630"/>
    </source>
</evidence>
<dbReference type="PRINTS" id="PR00411">
    <property type="entry name" value="PNDRDTASEI"/>
</dbReference>
<dbReference type="PRINTS" id="PR00368">
    <property type="entry name" value="FADPNR"/>
</dbReference>
<name>A0A3B9IVQ6_9PROT</name>
<accession>A0A3B9IVQ6</accession>
<dbReference type="Gene3D" id="3.90.700.10">
    <property type="entry name" value="Succinate dehydrogenase/fumarate reductase flavoprotein, catalytic domain"/>
    <property type="match status" value="1"/>
</dbReference>